<comment type="similarity">
    <text evidence="1 4 5">Belongs to the universal ribosomal protein uS15 family.</text>
</comment>
<evidence type="ECO:0000256" key="5">
    <source>
        <dbReference type="RuleBase" id="RU003919"/>
    </source>
</evidence>
<dbReference type="EMBL" id="FWYE01000005">
    <property type="protein sequence ID" value="SMD31589.1"/>
    <property type="molecule type" value="Genomic_DNA"/>
</dbReference>
<keyword evidence="8" id="KW-1185">Reference proteome</keyword>
<evidence type="ECO:0000259" key="6">
    <source>
        <dbReference type="SMART" id="SM01386"/>
    </source>
</evidence>
<evidence type="ECO:0000256" key="3">
    <source>
        <dbReference type="ARBA" id="ARBA00023274"/>
    </source>
</evidence>
<dbReference type="PANTHER" id="PTHR11885:SF6">
    <property type="entry name" value="SMALL RIBOSOMAL SUBUNIT PROTEIN US15"/>
    <property type="match status" value="1"/>
</dbReference>
<dbReference type="InterPro" id="IPR000589">
    <property type="entry name" value="Ribosomal_uS15"/>
</dbReference>
<dbReference type="GO" id="GO:0003735">
    <property type="term" value="F:structural constituent of ribosome"/>
    <property type="evidence" value="ECO:0007669"/>
    <property type="project" value="InterPro"/>
</dbReference>
<organism evidence="7 8">
    <name type="scientific">Picrophilus torridus (strain ATCC 700027 / DSM 9790 / JCM 10055 / NBRC 100828 / KAW 2/3)</name>
    <dbReference type="NCBI Taxonomy" id="1122961"/>
    <lineage>
        <taxon>Archaea</taxon>
        <taxon>Methanobacteriati</taxon>
        <taxon>Thermoplasmatota</taxon>
        <taxon>Thermoplasmata</taxon>
        <taxon>Thermoplasmatales</taxon>
        <taxon>Picrophilaceae</taxon>
        <taxon>Picrophilus</taxon>
    </lineage>
</organism>
<dbReference type="HAMAP" id="MF_01343_A">
    <property type="entry name" value="Ribosomal_uS15_A"/>
    <property type="match status" value="1"/>
</dbReference>
<dbReference type="SMART" id="SM01386">
    <property type="entry name" value="Ribosomal_S13_N"/>
    <property type="match status" value="1"/>
</dbReference>
<dbReference type="Pfam" id="PF00312">
    <property type="entry name" value="Ribosomal_S15"/>
    <property type="match status" value="1"/>
</dbReference>
<dbReference type="Gene3D" id="4.10.860.130">
    <property type="match status" value="1"/>
</dbReference>
<dbReference type="CDD" id="cd00353">
    <property type="entry name" value="Ribosomal_S15p_S13e"/>
    <property type="match status" value="1"/>
</dbReference>
<sequence>MARMHTRKRGKSGSKRIEVKERPSWIQYSDDEIKEMIVKMRKQGMTKSMIGIRLRDQYAIPGTRPVLHMKLGQVLKENNLESDVPEDLQALIERYKRAMKHLSLNKHDMNNRRKAQLIMSKMLRLIRYYKRTSRLPQDWSLERVLQ</sequence>
<dbReference type="PANTHER" id="PTHR11885">
    <property type="entry name" value="RIBOSOMAL PROTEIN S15P/S13E"/>
    <property type="match status" value="1"/>
</dbReference>
<dbReference type="InterPro" id="IPR012606">
    <property type="entry name" value="Ribosomal_uS15_N"/>
</dbReference>
<evidence type="ECO:0000256" key="2">
    <source>
        <dbReference type="ARBA" id="ARBA00022980"/>
    </source>
</evidence>
<dbReference type="RefSeq" id="WP_084273249.1">
    <property type="nucleotide sequence ID" value="NZ_FWYE01000005.1"/>
</dbReference>
<dbReference type="GO" id="GO:0022627">
    <property type="term" value="C:cytosolic small ribosomal subunit"/>
    <property type="evidence" value="ECO:0007669"/>
    <property type="project" value="TreeGrafter"/>
</dbReference>
<dbReference type="GO" id="GO:0070181">
    <property type="term" value="F:small ribosomal subunit rRNA binding"/>
    <property type="evidence" value="ECO:0007669"/>
    <property type="project" value="TreeGrafter"/>
</dbReference>
<dbReference type="SUPFAM" id="SSF47060">
    <property type="entry name" value="S15/NS1 RNA-binding domain"/>
    <property type="match status" value="1"/>
</dbReference>
<keyword evidence="3 4" id="KW-0687">Ribonucleoprotein</keyword>
<comment type="caution">
    <text evidence="7">The sequence shown here is derived from an EMBL/GenBank/DDBJ whole genome shotgun (WGS) entry which is preliminary data.</text>
</comment>
<dbReference type="AlphaFoldDB" id="A0A8G2L8L3"/>
<comment type="subunit">
    <text evidence="4">Part of the 30S ribosomal subunit.</text>
</comment>
<evidence type="ECO:0000256" key="4">
    <source>
        <dbReference type="HAMAP-Rule" id="MF_01343"/>
    </source>
</evidence>
<name>A0A8G2L8L3_PICTO</name>
<dbReference type="InterPro" id="IPR009068">
    <property type="entry name" value="uS15_NS1_RNA-bd_sf"/>
</dbReference>
<gene>
    <name evidence="4" type="primary">rps15</name>
    <name evidence="7" type="ORF">SAMN02745355_1544</name>
</gene>
<proteinExistence type="inferred from homology"/>
<evidence type="ECO:0000313" key="8">
    <source>
        <dbReference type="Proteomes" id="UP000192315"/>
    </source>
</evidence>
<accession>A0A8G2L8L3</accession>
<feature type="domain" description="Small ribosomal subunit protein uS15 N-terminal" evidence="6">
    <location>
        <begin position="1"/>
        <end position="60"/>
    </location>
</feature>
<dbReference type="GO" id="GO:0006412">
    <property type="term" value="P:translation"/>
    <property type="evidence" value="ECO:0007669"/>
    <property type="project" value="UniProtKB-UniRule"/>
</dbReference>
<reference evidence="7 8" key="1">
    <citation type="submission" date="2017-04" db="EMBL/GenBank/DDBJ databases">
        <authorList>
            <person name="Varghese N."/>
            <person name="Submissions S."/>
        </authorList>
    </citation>
    <scope>NUCLEOTIDE SEQUENCE [LARGE SCALE GENOMIC DNA]</scope>
    <source>
        <strain evidence="7 8">DSM 9789</strain>
    </source>
</reference>
<evidence type="ECO:0000256" key="1">
    <source>
        <dbReference type="ARBA" id="ARBA00008434"/>
    </source>
</evidence>
<protein>
    <recommendedName>
        <fullName evidence="4">Small ribosomal subunit protein uS15</fullName>
    </recommendedName>
</protein>
<dbReference type="Pfam" id="PF08069">
    <property type="entry name" value="Ribosomal_S13_N"/>
    <property type="match status" value="1"/>
</dbReference>
<dbReference type="Gene3D" id="1.10.287.10">
    <property type="entry name" value="S15/NS1, RNA-binding"/>
    <property type="match status" value="1"/>
</dbReference>
<evidence type="ECO:0000313" key="7">
    <source>
        <dbReference type="EMBL" id="SMD31589.1"/>
    </source>
</evidence>
<dbReference type="NCBIfam" id="NF006331">
    <property type="entry name" value="PRK08561.1"/>
    <property type="match status" value="1"/>
</dbReference>
<dbReference type="SMART" id="SM01387">
    <property type="entry name" value="Ribosomal_S15"/>
    <property type="match status" value="1"/>
</dbReference>
<dbReference type="Proteomes" id="UP000192315">
    <property type="component" value="Unassembled WGS sequence"/>
</dbReference>
<dbReference type="InterPro" id="IPR023029">
    <property type="entry name" value="Ribosomal_uS15_arc_euk"/>
</dbReference>
<keyword evidence="2 4" id="KW-0689">Ribosomal protein</keyword>